<feature type="region of interest" description="Disordered" evidence="3">
    <location>
        <begin position="1"/>
        <end position="36"/>
    </location>
</feature>
<sequence>MAESTAAEITPQAKSVVADEKEVPSKPRPIPTLEQDLEPSMEELQRESLKKKQLQLTDEVNELRTRLFLKEKELTSVKTELGITPFTEMRDNLNYSLRSVNDKWQQVKESERYKKTGETLTKWRENVTTSDTYKKTMDTLSTSGEKASSGMQVAGNRTTDAFKKAGDAIKENESLQNAWGRVRSATINFRENLTKPGNTAEQQQGGRPEQEAVVPDEPTQ</sequence>
<feature type="compositionally biased region" description="Polar residues" evidence="3">
    <location>
        <begin position="189"/>
        <end position="205"/>
    </location>
</feature>
<evidence type="ECO:0000313" key="4">
    <source>
        <dbReference type="EMBL" id="KAI6646668.1"/>
    </source>
</evidence>
<dbReference type="InterPro" id="IPR007327">
    <property type="entry name" value="TPD52"/>
</dbReference>
<keyword evidence="5" id="KW-1185">Reference proteome</keyword>
<accession>A0AAV7JD31</accession>
<evidence type="ECO:0000256" key="1">
    <source>
        <dbReference type="ARBA" id="ARBA00005702"/>
    </source>
</evidence>
<comment type="similarity">
    <text evidence="1">Belongs to the TPD52 family.</text>
</comment>
<dbReference type="Pfam" id="PF04201">
    <property type="entry name" value="TPD52"/>
    <property type="match status" value="1"/>
</dbReference>
<keyword evidence="2" id="KW-0175">Coiled coil</keyword>
<comment type="caution">
    <text evidence="4">The sequence shown here is derived from an EMBL/GenBank/DDBJ whole genome shotgun (WGS) entry which is preliminary data.</text>
</comment>
<feature type="region of interest" description="Disordered" evidence="3">
    <location>
        <begin position="189"/>
        <end position="220"/>
    </location>
</feature>
<evidence type="ECO:0000256" key="2">
    <source>
        <dbReference type="ARBA" id="ARBA00023054"/>
    </source>
</evidence>
<organism evidence="4 5">
    <name type="scientific">Oopsacas minuta</name>
    <dbReference type="NCBI Taxonomy" id="111878"/>
    <lineage>
        <taxon>Eukaryota</taxon>
        <taxon>Metazoa</taxon>
        <taxon>Porifera</taxon>
        <taxon>Hexactinellida</taxon>
        <taxon>Hexasterophora</taxon>
        <taxon>Lyssacinosida</taxon>
        <taxon>Leucopsacidae</taxon>
        <taxon>Oopsacas</taxon>
    </lineage>
</organism>
<proteinExistence type="inferred from homology"/>
<dbReference type="EMBL" id="JAKMXF010000354">
    <property type="protein sequence ID" value="KAI6646668.1"/>
    <property type="molecule type" value="Genomic_DNA"/>
</dbReference>
<dbReference type="AlphaFoldDB" id="A0AAV7JD31"/>
<gene>
    <name evidence="4" type="ORF">LOD99_12789</name>
</gene>
<name>A0AAV7JD31_9METZ</name>
<reference evidence="4 5" key="1">
    <citation type="journal article" date="2023" name="BMC Biol.">
        <title>The compact genome of the sponge Oopsacas minuta (Hexactinellida) is lacking key metazoan core genes.</title>
        <authorList>
            <person name="Santini S."/>
            <person name="Schenkelaars Q."/>
            <person name="Jourda C."/>
            <person name="Duchesne M."/>
            <person name="Belahbib H."/>
            <person name="Rocher C."/>
            <person name="Selva M."/>
            <person name="Riesgo A."/>
            <person name="Vervoort M."/>
            <person name="Leys S.P."/>
            <person name="Kodjabachian L."/>
            <person name="Le Bivic A."/>
            <person name="Borchiellini C."/>
            <person name="Claverie J.M."/>
            <person name="Renard E."/>
        </authorList>
    </citation>
    <scope>NUCLEOTIDE SEQUENCE [LARGE SCALE GENOMIC DNA]</scope>
    <source>
        <strain evidence="4">SPO-2</strain>
    </source>
</reference>
<dbReference type="Proteomes" id="UP001165289">
    <property type="component" value="Unassembled WGS sequence"/>
</dbReference>
<evidence type="ECO:0000313" key="5">
    <source>
        <dbReference type="Proteomes" id="UP001165289"/>
    </source>
</evidence>
<evidence type="ECO:0000256" key="3">
    <source>
        <dbReference type="SAM" id="MobiDB-lite"/>
    </source>
</evidence>
<protein>
    <submittedName>
        <fullName evidence="4">Tumor protein D54 isoform X3</fullName>
    </submittedName>
</protein>